<dbReference type="Pfam" id="PF25057">
    <property type="entry name" value="CUT_N"/>
    <property type="match status" value="1"/>
</dbReference>
<dbReference type="RefSeq" id="XP_014668983.1">
    <property type="nucleotide sequence ID" value="XM_014813497.1"/>
</dbReference>
<protein>
    <submittedName>
        <fullName evidence="5">Uncharacterized protein LOC106810213</fullName>
    </submittedName>
</protein>
<evidence type="ECO:0000259" key="3">
    <source>
        <dbReference type="PROSITE" id="PS51034"/>
    </source>
</evidence>
<proteinExistence type="predicted"/>
<dbReference type="Gene3D" id="2.60.40.4100">
    <property type="entry name" value="Zona pellucida, ZP-C domain"/>
    <property type="match status" value="1"/>
</dbReference>
<evidence type="ECO:0000313" key="4">
    <source>
        <dbReference type="Proteomes" id="UP000695022"/>
    </source>
</evidence>
<evidence type="ECO:0000256" key="1">
    <source>
        <dbReference type="ARBA" id="ARBA00023157"/>
    </source>
</evidence>
<reference evidence="5" key="1">
    <citation type="submission" date="2025-08" db="UniProtKB">
        <authorList>
            <consortium name="RefSeq"/>
        </authorList>
    </citation>
    <scope>IDENTIFICATION</scope>
</reference>
<dbReference type="PROSITE" id="PS51034">
    <property type="entry name" value="ZP_2"/>
    <property type="match status" value="1"/>
</dbReference>
<dbReference type="InterPro" id="IPR001507">
    <property type="entry name" value="ZP_dom"/>
</dbReference>
<evidence type="ECO:0000256" key="2">
    <source>
        <dbReference type="SAM" id="MobiDB-lite"/>
    </source>
</evidence>
<dbReference type="SMART" id="SM00241">
    <property type="entry name" value="ZP"/>
    <property type="match status" value="1"/>
</dbReference>
<organism evidence="4 5">
    <name type="scientific">Priapulus caudatus</name>
    <name type="common">Priapulid worm</name>
    <dbReference type="NCBI Taxonomy" id="37621"/>
    <lineage>
        <taxon>Eukaryota</taxon>
        <taxon>Metazoa</taxon>
        <taxon>Ecdysozoa</taxon>
        <taxon>Scalidophora</taxon>
        <taxon>Priapulida</taxon>
        <taxon>Priapulimorpha</taxon>
        <taxon>Priapulimorphida</taxon>
        <taxon>Priapulidae</taxon>
        <taxon>Priapulus</taxon>
    </lineage>
</organism>
<feature type="domain" description="ZP" evidence="3">
    <location>
        <begin position="99"/>
        <end position="353"/>
    </location>
</feature>
<feature type="compositionally biased region" description="Polar residues" evidence="2">
    <location>
        <begin position="61"/>
        <end position="88"/>
    </location>
</feature>
<keyword evidence="4" id="KW-1185">Reference proteome</keyword>
<accession>A0ABM1E9W2</accession>
<dbReference type="PANTHER" id="PTHR46560:SF5">
    <property type="entry name" value="CYPHER, ISOFORM B"/>
    <property type="match status" value="1"/>
</dbReference>
<gene>
    <name evidence="5" type="primary">LOC106810213</name>
</gene>
<dbReference type="PANTHER" id="PTHR46560">
    <property type="entry name" value="CYPHER, ISOFORM B"/>
    <property type="match status" value="1"/>
</dbReference>
<dbReference type="Pfam" id="PF00100">
    <property type="entry name" value="Zona_pellucida"/>
    <property type="match status" value="1"/>
</dbReference>
<dbReference type="Proteomes" id="UP000695022">
    <property type="component" value="Unplaced"/>
</dbReference>
<dbReference type="InterPro" id="IPR056953">
    <property type="entry name" value="CUT_N"/>
</dbReference>
<dbReference type="InterPro" id="IPR055355">
    <property type="entry name" value="ZP-C"/>
</dbReference>
<name>A0ABM1E9W2_PRICU</name>
<dbReference type="InterPro" id="IPR042235">
    <property type="entry name" value="ZP-C_dom"/>
</dbReference>
<sequence>MQAFRESLTTVATTFLGQSANTTTKQMPTSTTAAKGRPNTVVPSSSPVNGTGGKGTPMAETASSSPDAPNSVKGNASSVPNGKAPSGSSGLNISGIDVACNSYEGNMTITVNFTASFNGNLFIKGFFDDCIVSGNDTSNSTSITIPLDSCGTQQTTSTNTSTGESIKYENTLMVMFNRELGILQASDKAYQASCEFVRKEKSVVNGSITLPPLTTTQLPVVKYEAEPDVELLVFSGTDQFSSPSNGLLVGEGGTLAIILKDNSQYDLAVTDCFAHDGAGRSELKLIDENGCPANGNLVSPLRKLRDTPAAGQTAVVTTFQAFKFPDQDSVYFRCMAKTCAGKCEEVRNHQCRS</sequence>
<feature type="compositionally biased region" description="Polar residues" evidence="2">
    <location>
        <begin position="19"/>
        <end position="33"/>
    </location>
</feature>
<evidence type="ECO:0000313" key="5">
    <source>
        <dbReference type="RefSeq" id="XP_014668983.1"/>
    </source>
</evidence>
<feature type="region of interest" description="Disordered" evidence="2">
    <location>
        <begin position="19"/>
        <end position="88"/>
    </location>
</feature>
<dbReference type="GeneID" id="106810213"/>
<keyword evidence="1" id="KW-1015">Disulfide bond</keyword>